<keyword evidence="2" id="KW-1185">Reference proteome</keyword>
<dbReference type="EMBL" id="FNSA01000003">
    <property type="protein sequence ID" value="SED29628.1"/>
    <property type="molecule type" value="Genomic_DNA"/>
</dbReference>
<protein>
    <submittedName>
        <fullName evidence="1">Uncharacterized protein</fullName>
    </submittedName>
</protein>
<evidence type="ECO:0000313" key="1">
    <source>
        <dbReference type="EMBL" id="SED29628.1"/>
    </source>
</evidence>
<evidence type="ECO:0000313" key="2">
    <source>
        <dbReference type="Proteomes" id="UP000182241"/>
    </source>
</evidence>
<dbReference type="Proteomes" id="UP000182241">
    <property type="component" value="Unassembled WGS sequence"/>
</dbReference>
<dbReference type="AlphaFoldDB" id="A0A1H4ZIZ4"/>
<name>A0A1H4ZIZ4_TSUTY</name>
<gene>
    <name evidence="1" type="ORF">SAMN04489793_4565</name>
</gene>
<dbReference type="STRING" id="57704.SAMN04489793_4565"/>
<accession>A0A1H4ZIZ4</accession>
<organism evidence="1 2">
    <name type="scientific">Tsukamurella tyrosinosolvens</name>
    <dbReference type="NCBI Taxonomy" id="57704"/>
    <lineage>
        <taxon>Bacteria</taxon>
        <taxon>Bacillati</taxon>
        <taxon>Actinomycetota</taxon>
        <taxon>Actinomycetes</taxon>
        <taxon>Mycobacteriales</taxon>
        <taxon>Tsukamurellaceae</taxon>
        <taxon>Tsukamurella</taxon>
    </lineage>
</organism>
<sequence length="307" mass="31007">MIHCHGCKFRKVKSLETGHSGPSAEVLLAAAFGADCGPAGPLDGPQGRAWLRAVALAGAGRFAAARTLTAPVVDGPFASAARCLEASMLRQSGRHRAAAVPDGTALALAYTGCEQPVYDMSVAWAADATVGLAADALGTGRYALSARLLARADEHLAAHDAGAAGSAGGGAAQPSPGPWWTVPRARLRRDWVAAELAVYSGDAAGAADAVGALLTADPGPGRPRHHAKTLLIAGAAAMASGQADRAVELVEQAYRVATEAVLNPLRWAGAKMMSGTSGGEGRGAAAARIVAVLEEEWIRDGADLAGV</sequence>
<proteinExistence type="predicted"/>
<reference evidence="2" key="1">
    <citation type="submission" date="2016-10" db="EMBL/GenBank/DDBJ databases">
        <authorList>
            <person name="Varghese N."/>
            <person name="Submissions S."/>
        </authorList>
    </citation>
    <scope>NUCLEOTIDE SEQUENCE [LARGE SCALE GENOMIC DNA]</scope>
    <source>
        <strain evidence="2">DSM 44234</strain>
    </source>
</reference>